<accession>A0ABR0JC09</accession>
<comment type="caution">
    <text evidence="4">The sequence shown here is derived from an EMBL/GenBank/DDBJ whole genome shotgun (WGS) entry which is preliminary data.</text>
</comment>
<evidence type="ECO:0000256" key="1">
    <source>
        <dbReference type="ARBA" id="ARBA00023002"/>
    </source>
</evidence>
<dbReference type="Gene3D" id="3.90.180.10">
    <property type="entry name" value="Medium-chain alcohol dehydrogenases, catalytic domain"/>
    <property type="match status" value="1"/>
</dbReference>
<dbReference type="InterPro" id="IPR036291">
    <property type="entry name" value="NAD(P)-bd_dom_sf"/>
</dbReference>
<dbReference type="PANTHER" id="PTHR43401:SF2">
    <property type="entry name" value="L-THREONINE 3-DEHYDROGENASE"/>
    <property type="match status" value="1"/>
</dbReference>
<evidence type="ECO:0000313" key="4">
    <source>
        <dbReference type="EMBL" id="KAK5060830.1"/>
    </source>
</evidence>
<dbReference type="PANTHER" id="PTHR43401">
    <property type="entry name" value="L-THREONINE 3-DEHYDROGENASE"/>
    <property type="match status" value="1"/>
</dbReference>
<dbReference type="Pfam" id="PF08240">
    <property type="entry name" value="ADH_N"/>
    <property type="match status" value="1"/>
</dbReference>
<keyword evidence="5" id="KW-1185">Reference proteome</keyword>
<protein>
    <recommendedName>
        <fullName evidence="6">Chlorophyll synthesis pathway protein BchC</fullName>
    </recommendedName>
</protein>
<dbReference type="InterPro" id="IPR050129">
    <property type="entry name" value="Zn_alcohol_dh"/>
</dbReference>
<dbReference type="Gene3D" id="3.40.50.720">
    <property type="entry name" value="NAD(P)-binding Rossmann-like Domain"/>
    <property type="match status" value="1"/>
</dbReference>
<dbReference type="InterPro" id="IPR011032">
    <property type="entry name" value="GroES-like_sf"/>
</dbReference>
<feature type="domain" description="Alcohol dehydrogenase-like C-terminal" evidence="2">
    <location>
        <begin position="194"/>
        <end position="321"/>
    </location>
</feature>
<evidence type="ECO:0000259" key="3">
    <source>
        <dbReference type="Pfam" id="PF08240"/>
    </source>
</evidence>
<reference evidence="4 5" key="1">
    <citation type="submission" date="2023-08" db="EMBL/GenBank/DDBJ databases">
        <title>Black Yeasts Isolated from many extreme environments.</title>
        <authorList>
            <person name="Coleine C."/>
            <person name="Stajich J.E."/>
            <person name="Selbmann L."/>
        </authorList>
    </citation>
    <scope>NUCLEOTIDE SEQUENCE [LARGE SCALE GENOMIC DNA]</scope>
    <source>
        <strain evidence="4 5">CCFEE 6328</strain>
    </source>
</reference>
<sequence>MSAWRKLRYPNLAPESLSSKSNGAGYVAVTFTNTSPVGLSLTEVDVQSISDTKLGPLGIPSPERPHALTGSVLPLTLGHEFCGRIKNAPEGSKWKEGQAVMVDAHVFCRKCLSCTSGNDHMCEKLGFIGISDSRRGGGLSEYAVVEDDHIYALPDNVSLEDAAIIEPLAVVHHATKMANHSLQGLDVLIVGGGPIGIAMISVLRAQDVKNVFLSEPTATRWRHAKGSVERVIDPKSENVGAVCRELTNGKGVDVVFDCAGVQPGLQAALDAVRHGGTLVNVAVWEQPISIPFWQFFLKEIKLASSCCYNMQDFAEVMDLMAQGRFKGYDKMVTSRIPLEDVVAKGFEELVNNRDEHIKILISPKIKQNGS</sequence>
<dbReference type="Proteomes" id="UP001345691">
    <property type="component" value="Unassembled WGS sequence"/>
</dbReference>
<dbReference type="Pfam" id="PF00107">
    <property type="entry name" value="ADH_zinc_N"/>
    <property type="match status" value="1"/>
</dbReference>
<evidence type="ECO:0000259" key="2">
    <source>
        <dbReference type="Pfam" id="PF00107"/>
    </source>
</evidence>
<organism evidence="4 5">
    <name type="scientific">Exophiala sideris</name>
    <dbReference type="NCBI Taxonomy" id="1016849"/>
    <lineage>
        <taxon>Eukaryota</taxon>
        <taxon>Fungi</taxon>
        <taxon>Dikarya</taxon>
        <taxon>Ascomycota</taxon>
        <taxon>Pezizomycotina</taxon>
        <taxon>Eurotiomycetes</taxon>
        <taxon>Chaetothyriomycetidae</taxon>
        <taxon>Chaetothyriales</taxon>
        <taxon>Herpotrichiellaceae</taxon>
        <taxon>Exophiala</taxon>
    </lineage>
</organism>
<proteinExistence type="predicted"/>
<evidence type="ECO:0000313" key="5">
    <source>
        <dbReference type="Proteomes" id="UP001345691"/>
    </source>
</evidence>
<gene>
    <name evidence="4" type="ORF">LTR69_005429</name>
</gene>
<dbReference type="InterPro" id="IPR013154">
    <property type="entry name" value="ADH-like_N"/>
</dbReference>
<dbReference type="EMBL" id="JAVRRF010000010">
    <property type="protein sequence ID" value="KAK5060830.1"/>
    <property type="molecule type" value="Genomic_DNA"/>
</dbReference>
<name>A0ABR0JC09_9EURO</name>
<dbReference type="SUPFAM" id="SSF50129">
    <property type="entry name" value="GroES-like"/>
    <property type="match status" value="1"/>
</dbReference>
<dbReference type="InterPro" id="IPR013149">
    <property type="entry name" value="ADH-like_C"/>
</dbReference>
<keyword evidence="1" id="KW-0560">Oxidoreductase</keyword>
<feature type="domain" description="Alcohol dehydrogenase-like N-terminal" evidence="3">
    <location>
        <begin position="72"/>
        <end position="155"/>
    </location>
</feature>
<dbReference type="SUPFAM" id="SSF51735">
    <property type="entry name" value="NAD(P)-binding Rossmann-fold domains"/>
    <property type="match status" value="1"/>
</dbReference>
<evidence type="ECO:0008006" key="6">
    <source>
        <dbReference type="Google" id="ProtNLM"/>
    </source>
</evidence>